<evidence type="ECO:0000313" key="2">
    <source>
        <dbReference type="EMBL" id="UOE99999.1"/>
    </source>
</evidence>
<dbReference type="Proteomes" id="UP000830116">
    <property type="component" value="Chromosome"/>
</dbReference>
<protein>
    <submittedName>
        <fullName evidence="2">Uncharacterized protein</fullName>
    </submittedName>
</protein>
<organism evidence="2 3">
    <name type="scientific">Bdellovibrio reynosensis</name>
    <dbReference type="NCBI Taxonomy" id="2835041"/>
    <lineage>
        <taxon>Bacteria</taxon>
        <taxon>Pseudomonadati</taxon>
        <taxon>Bdellovibrionota</taxon>
        <taxon>Bdellovibrionia</taxon>
        <taxon>Bdellovibrionales</taxon>
        <taxon>Pseudobdellovibrionaceae</taxon>
        <taxon>Bdellovibrio</taxon>
    </lineage>
</organism>
<gene>
    <name evidence="2" type="ORF">MNR06_09835</name>
</gene>
<dbReference type="RefSeq" id="WP_243535542.1">
    <property type="nucleotide sequence ID" value="NZ_CP093442.1"/>
</dbReference>
<dbReference type="EMBL" id="CP093442">
    <property type="protein sequence ID" value="UOE99999.1"/>
    <property type="molecule type" value="Genomic_DNA"/>
</dbReference>
<accession>A0ABY4C525</accession>
<feature type="chain" id="PRO_5045896529" evidence="1">
    <location>
        <begin position="34"/>
        <end position="76"/>
    </location>
</feature>
<evidence type="ECO:0000256" key="1">
    <source>
        <dbReference type="SAM" id="SignalP"/>
    </source>
</evidence>
<name>A0ABY4C525_9BACT</name>
<keyword evidence="1" id="KW-0732">Signal</keyword>
<sequence>MNNNENSRKDTMKKLALSAAMMNVLLASNVSVAAAKPVIATEEDKQVSFEVTSTAGAQEVEWFDSGCVSNSGCGAT</sequence>
<feature type="signal peptide" evidence="1">
    <location>
        <begin position="1"/>
        <end position="33"/>
    </location>
</feature>
<proteinExistence type="predicted"/>
<evidence type="ECO:0000313" key="3">
    <source>
        <dbReference type="Proteomes" id="UP000830116"/>
    </source>
</evidence>
<keyword evidence="3" id="KW-1185">Reference proteome</keyword>
<reference evidence="2" key="1">
    <citation type="submission" date="2022-03" db="EMBL/GenBank/DDBJ databases">
        <title>Genome Identification and Characterization of new species Bdellovibrio reynosense LBG001 sp. nov. from a Mexico soil sample.</title>
        <authorList>
            <person name="Camilli A."/>
            <person name="Ajao Y."/>
            <person name="Guo X."/>
        </authorList>
    </citation>
    <scope>NUCLEOTIDE SEQUENCE</scope>
    <source>
        <strain evidence="2">LBG001</strain>
    </source>
</reference>